<dbReference type="EMBL" id="RJSF01000030">
    <property type="protein sequence ID" value="RNM15268.1"/>
    <property type="molecule type" value="Genomic_DNA"/>
</dbReference>
<dbReference type="RefSeq" id="WP_123222506.1">
    <property type="nucleotide sequence ID" value="NZ_RJSF01000030.1"/>
</dbReference>
<dbReference type="Pfam" id="PF08818">
    <property type="entry name" value="DUF1801"/>
    <property type="match status" value="1"/>
</dbReference>
<dbReference type="SUPFAM" id="SSF159888">
    <property type="entry name" value="YdhG-like"/>
    <property type="match status" value="1"/>
</dbReference>
<evidence type="ECO:0000313" key="2">
    <source>
        <dbReference type="EMBL" id="RNM15268.1"/>
    </source>
</evidence>
<proteinExistence type="predicted"/>
<protein>
    <submittedName>
        <fullName evidence="2">DUF1801 domain-containing protein</fullName>
    </submittedName>
</protein>
<reference evidence="2 3" key="1">
    <citation type="submission" date="2018-11" db="EMBL/GenBank/DDBJ databases">
        <authorList>
            <person name="Li F."/>
        </authorList>
    </citation>
    <scope>NUCLEOTIDE SEQUENCE [LARGE SCALE GENOMIC DNA]</scope>
    <source>
        <strain evidence="2 3">Gsoil 818</strain>
    </source>
</reference>
<organism evidence="2 3">
    <name type="scientific">Nocardioides pocheonensis</name>
    <dbReference type="NCBI Taxonomy" id="661485"/>
    <lineage>
        <taxon>Bacteria</taxon>
        <taxon>Bacillati</taxon>
        <taxon>Actinomycetota</taxon>
        <taxon>Actinomycetes</taxon>
        <taxon>Propionibacteriales</taxon>
        <taxon>Nocardioidaceae</taxon>
        <taxon>Nocardioides</taxon>
    </lineage>
</organism>
<accession>A0A3N0GSW6</accession>
<sequence>MPDPYAVERAVEHVRALARALVPEAVDGLGYGMPALRYRDRPLLSVMPAKHHIGLYPFSPAVVEAVAGRLDGYSFAKGTIRFTEDHPLTDDLVEDIVRLRRDEIDRAIDGPPTR</sequence>
<dbReference type="Gene3D" id="3.90.1150.200">
    <property type="match status" value="1"/>
</dbReference>
<evidence type="ECO:0000313" key="3">
    <source>
        <dbReference type="Proteomes" id="UP000279994"/>
    </source>
</evidence>
<dbReference type="OrthoDB" id="3236524at2"/>
<comment type="caution">
    <text evidence="2">The sequence shown here is derived from an EMBL/GenBank/DDBJ whole genome shotgun (WGS) entry which is preliminary data.</text>
</comment>
<evidence type="ECO:0000259" key="1">
    <source>
        <dbReference type="Pfam" id="PF08818"/>
    </source>
</evidence>
<name>A0A3N0GSW6_9ACTN</name>
<feature type="domain" description="YdhG-like" evidence="1">
    <location>
        <begin position="10"/>
        <end position="98"/>
    </location>
</feature>
<dbReference type="Proteomes" id="UP000279994">
    <property type="component" value="Unassembled WGS sequence"/>
</dbReference>
<gene>
    <name evidence="2" type="ORF">EFL26_08690</name>
</gene>
<dbReference type="InterPro" id="IPR014922">
    <property type="entry name" value="YdhG-like"/>
</dbReference>
<dbReference type="AlphaFoldDB" id="A0A3N0GSW6"/>
<keyword evidence="3" id="KW-1185">Reference proteome</keyword>